<feature type="region of interest" description="Disordered" evidence="1">
    <location>
        <begin position="198"/>
        <end position="224"/>
    </location>
</feature>
<protein>
    <recommendedName>
        <fullName evidence="3">CBM20 domain-containing protein</fullName>
    </recommendedName>
</protein>
<dbReference type="VEuPathDB" id="CryptoDB:Cvel_19310"/>
<proteinExistence type="predicted"/>
<dbReference type="Gene3D" id="2.60.40.10">
    <property type="entry name" value="Immunoglobulins"/>
    <property type="match status" value="1"/>
</dbReference>
<reference evidence="2" key="1">
    <citation type="submission" date="2014-11" db="EMBL/GenBank/DDBJ databases">
        <authorList>
            <person name="Otto D Thomas"/>
            <person name="Naeem Raeece"/>
        </authorList>
    </citation>
    <scope>NUCLEOTIDE SEQUENCE</scope>
</reference>
<dbReference type="InterPro" id="IPR013784">
    <property type="entry name" value="Carb-bd-like_fold"/>
</dbReference>
<evidence type="ECO:0000256" key="1">
    <source>
        <dbReference type="SAM" id="MobiDB-lite"/>
    </source>
</evidence>
<organism evidence="2">
    <name type="scientific">Chromera velia CCMP2878</name>
    <dbReference type="NCBI Taxonomy" id="1169474"/>
    <lineage>
        <taxon>Eukaryota</taxon>
        <taxon>Sar</taxon>
        <taxon>Alveolata</taxon>
        <taxon>Colpodellida</taxon>
        <taxon>Chromeraceae</taxon>
        <taxon>Chromera</taxon>
    </lineage>
</organism>
<feature type="compositionally biased region" description="Polar residues" evidence="1">
    <location>
        <begin position="246"/>
        <end position="262"/>
    </location>
</feature>
<dbReference type="InterPro" id="IPR013783">
    <property type="entry name" value="Ig-like_fold"/>
</dbReference>
<evidence type="ECO:0008006" key="3">
    <source>
        <dbReference type="Google" id="ProtNLM"/>
    </source>
</evidence>
<name>A0A0G4FYF4_9ALVE</name>
<dbReference type="SUPFAM" id="SSF49452">
    <property type="entry name" value="Starch-binding domain-like"/>
    <property type="match status" value="1"/>
</dbReference>
<dbReference type="PhylomeDB" id="A0A0G4FYF4"/>
<dbReference type="GO" id="GO:0030246">
    <property type="term" value="F:carbohydrate binding"/>
    <property type="evidence" value="ECO:0007669"/>
    <property type="project" value="InterPro"/>
</dbReference>
<evidence type="ECO:0000313" key="2">
    <source>
        <dbReference type="EMBL" id="CEM20208.1"/>
    </source>
</evidence>
<dbReference type="EMBL" id="CDMZ01000723">
    <property type="protein sequence ID" value="CEM20208.1"/>
    <property type="molecule type" value="Genomic_DNA"/>
</dbReference>
<accession>A0A0G4FYF4</accession>
<feature type="region of interest" description="Disordered" evidence="1">
    <location>
        <begin position="244"/>
        <end position="272"/>
    </location>
</feature>
<dbReference type="AlphaFoldDB" id="A0A0G4FYF4"/>
<sequence>MKGLIAFVAHCPEVRENQRVVVVGECPELGGWELGGAVCMTPAPCGRPWWVSSEVEVNLPELPMAVSGDFENEVETDRKVGKVGVSKLNFRLVAVPNSSSGAGAEVPDPDNVVCLEPLTGRDFRVVCLVDGLPPADRFSVGERGRNTIHVGAEAEGEQQKREMVGISVEWGDLESVQLGLIPLHPNGQIEHPQRQTVNERGGLSCPQSESACAASSEGRHQTDSEMLARTADGHHKSSLSLHVPSILSQPPSSKDQIVTGESTVEGRRATLI</sequence>
<gene>
    <name evidence="2" type="ORF">Cvel_19310</name>
</gene>